<dbReference type="GO" id="GO:0016020">
    <property type="term" value="C:membrane"/>
    <property type="evidence" value="ECO:0007669"/>
    <property type="project" value="UniProtKB-SubCell"/>
</dbReference>
<dbReference type="InterPro" id="IPR002645">
    <property type="entry name" value="STAS_dom"/>
</dbReference>
<reference evidence="8 9" key="1">
    <citation type="submission" date="2023-08" db="EMBL/GenBank/DDBJ databases">
        <title>Black Yeasts Isolated from many extreme environments.</title>
        <authorList>
            <person name="Coleine C."/>
            <person name="Stajich J.E."/>
            <person name="Selbmann L."/>
        </authorList>
    </citation>
    <scope>NUCLEOTIDE SEQUENCE [LARGE SCALE GENOMIC DNA]</scope>
    <source>
        <strain evidence="8 9">CCFEE 5792</strain>
    </source>
</reference>
<keyword evidence="2 6" id="KW-0812">Transmembrane</keyword>
<feature type="transmembrane region" description="Helical" evidence="6">
    <location>
        <begin position="578"/>
        <end position="598"/>
    </location>
</feature>
<feature type="transmembrane region" description="Helical" evidence="6">
    <location>
        <begin position="321"/>
        <end position="343"/>
    </location>
</feature>
<feature type="compositionally biased region" description="Polar residues" evidence="5">
    <location>
        <begin position="14"/>
        <end position="36"/>
    </location>
</feature>
<dbReference type="PROSITE" id="PS50801">
    <property type="entry name" value="STAS"/>
    <property type="match status" value="1"/>
</dbReference>
<dbReference type="InterPro" id="IPR036513">
    <property type="entry name" value="STAS_dom_sf"/>
</dbReference>
<dbReference type="PANTHER" id="PTHR11814">
    <property type="entry name" value="SULFATE TRANSPORTER"/>
    <property type="match status" value="1"/>
</dbReference>
<comment type="caution">
    <text evidence="8">The sequence shown here is derived from an EMBL/GenBank/DDBJ whole genome shotgun (WGS) entry which is preliminary data.</text>
</comment>
<comment type="subcellular location">
    <subcellularLocation>
        <location evidence="1">Membrane</location>
        <topology evidence="1">Multi-pass membrane protein</topology>
    </subcellularLocation>
</comment>
<dbReference type="InterPro" id="IPR011547">
    <property type="entry name" value="SLC26A/SulP_dom"/>
</dbReference>
<sequence>MSERDSETSSTSSVNQASPPTSPRPAQTHSRMSSQHVPLIPSRLRDSMILSPEDRMARSKSSEEIDQGPRLTLSPPALEPETAHPTIVEPEPDLLLDSRNGQVRGQIDEPSSHEVNARTSLLGNYHHNHRVCGRKNCNHGTFSPSAPSFRSARSSIDSSIQFGGRYPGAIGEDGGPRDQTHGILGDSIADSLPGSKSMSTTNWLAKRHGISSPRFMYFSYYFPFVKWVRQYRWAWFQGDLIAALTMASFYIPMSLSYASNLSHVPAINGLYSFVFNPLIYAFLGTCPQMVVGPEAAGSLLVGSVVRSSIDRGNSGDDNDVINAQIAGVVTATAGAVIFVAGLSRLGFLDSVLSRPFLRGFISAIGFVIFVDQLIPELGLTEVARETGASHGSSAQKVVFLVRNIGKSHGLTLAVSLTSFVIIMLFRTLKRKLQPRFPSVAYFPDRFLVVALSAVLTWAYGWDKQGLDVLGKVESATGSKAIPFHWPFQFSHMKHIDSALSTSFLIALLGFFESSVAAKSLGEGTHGLQGMTLSANRELIALGTANMVGGCFMALPGFGGYGRSKVNASTGGTTPMSSILLSLITLFCVFFVVPYFYYLPKGVLSAMISVVAYSLIEECPHDIKFFSKIRGWTELCLMSAIFLATVFYSLSTGIALGIGLSLLSLIRHATKPRIQILGRLPGTDRFENAENSPENIEYIEGCLIVKIPEPLTFANTGELKNRLRRLEQYGTNAAHPSLPRVRHEDNNKNVIFDVHGVTKIDGSGTQVFTEIVEAYVKRGTRVFFCRLPHRRSKVFQSFERSGIVELCGGKTHFVGSVEEALRLSEAEDLERYFDERLAGHERDTQW</sequence>
<dbReference type="SUPFAM" id="SSF52091">
    <property type="entry name" value="SpoIIaa-like"/>
    <property type="match status" value="1"/>
</dbReference>
<dbReference type="CDD" id="cd07042">
    <property type="entry name" value="STAS_SulP_like_sulfate_transporter"/>
    <property type="match status" value="1"/>
</dbReference>
<name>A0AAV9MZE5_9EURO</name>
<keyword evidence="3 6" id="KW-1133">Transmembrane helix</keyword>
<evidence type="ECO:0000313" key="8">
    <source>
        <dbReference type="EMBL" id="KAK5045922.1"/>
    </source>
</evidence>
<dbReference type="FunFam" id="3.30.750.24:FF:000036">
    <property type="entry name" value="Putative sulfate transporter YPR003C"/>
    <property type="match status" value="1"/>
</dbReference>
<feature type="compositionally biased region" description="Basic and acidic residues" evidence="5">
    <location>
        <begin position="52"/>
        <end position="63"/>
    </location>
</feature>
<dbReference type="AlphaFoldDB" id="A0AAV9MZE5"/>
<evidence type="ECO:0000259" key="7">
    <source>
        <dbReference type="PROSITE" id="PS50801"/>
    </source>
</evidence>
<dbReference type="Proteomes" id="UP001358417">
    <property type="component" value="Unassembled WGS sequence"/>
</dbReference>
<organism evidence="8 9">
    <name type="scientific">Exophiala bonariae</name>
    <dbReference type="NCBI Taxonomy" id="1690606"/>
    <lineage>
        <taxon>Eukaryota</taxon>
        <taxon>Fungi</taxon>
        <taxon>Dikarya</taxon>
        <taxon>Ascomycota</taxon>
        <taxon>Pezizomycotina</taxon>
        <taxon>Eurotiomycetes</taxon>
        <taxon>Chaetothyriomycetidae</taxon>
        <taxon>Chaetothyriales</taxon>
        <taxon>Herpotrichiellaceae</taxon>
        <taxon>Exophiala</taxon>
    </lineage>
</organism>
<keyword evidence="9" id="KW-1185">Reference proteome</keyword>
<dbReference type="GeneID" id="89976871"/>
<feature type="region of interest" description="Disordered" evidence="5">
    <location>
        <begin position="1"/>
        <end position="94"/>
    </location>
</feature>
<dbReference type="Gene3D" id="3.30.750.24">
    <property type="entry name" value="STAS domain"/>
    <property type="match status" value="1"/>
</dbReference>
<evidence type="ECO:0000313" key="9">
    <source>
        <dbReference type="Proteomes" id="UP001358417"/>
    </source>
</evidence>
<dbReference type="InterPro" id="IPR001902">
    <property type="entry name" value="SLC26A/SulP_fam"/>
</dbReference>
<gene>
    <name evidence="8" type="ORF">LTR84_008708</name>
</gene>
<feature type="domain" description="STAS" evidence="7">
    <location>
        <begin position="691"/>
        <end position="823"/>
    </location>
</feature>
<evidence type="ECO:0000256" key="5">
    <source>
        <dbReference type="SAM" id="MobiDB-lite"/>
    </source>
</evidence>
<proteinExistence type="predicted"/>
<feature type="transmembrane region" description="Helical" evidence="6">
    <location>
        <begin position="634"/>
        <end position="665"/>
    </location>
</feature>
<dbReference type="Pfam" id="PF00916">
    <property type="entry name" value="Sulfate_transp"/>
    <property type="match status" value="1"/>
</dbReference>
<feature type="transmembrane region" description="Helical" evidence="6">
    <location>
        <begin position="538"/>
        <end position="558"/>
    </location>
</feature>
<feature type="transmembrane region" description="Helical" evidence="6">
    <location>
        <begin position="263"/>
        <end position="283"/>
    </location>
</feature>
<evidence type="ECO:0000256" key="4">
    <source>
        <dbReference type="ARBA" id="ARBA00023136"/>
    </source>
</evidence>
<keyword evidence="4 6" id="KW-0472">Membrane</keyword>
<evidence type="ECO:0000256" key="3">
    <source>
        <dbReference type="ARBA" id="ARBA00022989"/>
    </source>
</evidence>
<dbReference type="RefSeq" id="XP_064701527.1">
    <property type="nucleotide sequence ID" value="XM_064852253.1"/>
</dbReference>
<evidence type="ECO:0000256" key="6">
    <source>
        <dbReference type="SAM" id="Phobius"/>
    </source>
</evidence>
<dbReference type="EMBL" id="JAVRRD010000033">
    <property type="protein sequence ID" value="KAK5045922.1"/>
    <property type="molecule type" value="Genomic_DNA"/>
</dbReference>
<feature type="transmembrane region" description="Helical" evidence="6">
    <location>
        <begin position="233"/>
        <end position="251"/>
    </location>
</feature>
<feature type="transmembrane region" description="Helical" evidence="6">
    <location>
        <begin position="498"/>
        <end position="517"/>
    </location>
</feature>
<accession>A0AAV9MZE5</accession>
<feature type="region of interest" description="Disordered" evidence="5">
    <location>
        <begin position="169"/>
        <end position="189"/>
    </location>
</feature>
<dbReference type="GO" id="GO:0055085">
    <property type="term" value="P:transmembrane transport"/>
    <property type="evidence" value="ECO:0007669"/>
    <property type="project" value="InterPro"/>
</dbReference>
<feature type="transmembrane region" description="Helical" evidence="6">
    <location>
        <begin position="355"/>
        <end position="374"/>
    </location>
</feature>
<protein>
    <recommendedName>
        <fullName evidence="7">STAS domain-containing protein</fullName>
    </recommendedName>
</protein>
<evidence type="ECO:0000256" key="2">
    <source>
        <dbReference type="ARBA" id="ARBA00022692"/>
    </source>
</evidence>
<evidence type="ECO:0000256" key="1">
    <source>
        <dbReference type="ARBA" id="ARBA00004141"/>
    </source>
</evidence>
<dbReference type="Pfam" id="PF01740">
    <property type="entry name" value="STAS"/>
    <property type="match status" value="1"/>
</dbReference>
<feature type="transmembrane region" description="Helical" evidence="6">
    <location>
        <begin position="440"/>
        <end position="459"/>
    </location>
</feature>
<feature type="transmembrane region" description="Helical" evidence="6">
    <location>
        <begin position="409"/>
        <end position="428"/>
    </location>
</feature>